<keyword evidence="7" id="KW-1185">Reference proteome</keyword>
<dbReference type="CDD" id="cd07905">
    <property type="entry name" value="Adenylation_DNA_ligase_LigC"/>
    <property type="match status" value="1"/>
</dbReference>
<dbReference type="GO" id="GO:0003910">
    <property type="term" value="F:DNA ligase (ATP) activity"/>
    <property type="evidence" value="ECO:0007669"/>
    <property type="project" value="UniProtKB-EC"/>
</dbReference>
<dbReference type="AlphaFoldDB" id="A0A1C6UNR3"/>
<comment type="similarity">
    <text evidence="1">Belongs to the ATP-dependent DNA ligase family.</text>
</comment>
<dbReference type="RefSeq" id="WP_244282476.1">
    <property type="nucleotide sequence ID" value="NZ_FMIB01000002.1"/>
</dbReference>
<dbReference type="Proteomes" id="UP000198605">
    <property type="component" value="Unassembled WGS sequence"/>
</dbReference>
<evidence type="ECO:0000256" key="4">
    <source>
        <dbReference type="SAM" id="MobiDB-lite"/>
    </source>
</evidence>
<evidence type="ECO:0000256" key="1">
    <source>
        <dbReference type="ARBA" id="ARBA00007572"/>
    </source>
</evidence>
<organism evidence="6 7">
    <name type="scientific">Micromonospora chersina</name>
    <dbReference type="NCBI Taxonomy" id="47854"/>
    <lineage>
        <taxon>Bacteria</taxon>
        <taxon>Bacillati</taxon>
        <taxon>Actinomycetota</taxon>
        <taxon>Actinomycetes</taxon>
        <taxon>Micromonosporales</taxon>
        <taxon>Micromonosporaceae</taxon>
        <taxon>Micromonospora</taxon>
    </lineage>
</organism>
<reference evidence="7" key="1">
    <citation type="submission" date="2016-06" db="EMBL/GenBank/DDBJ databases">
        <authorList>
            <person name="Varghese N."/>
            <person name="Submissions Spin"/>
        </authorList>
    </citation>
    <scope>NUCLEOTIDE SEQUENCE [LARGE SCALE GENOMIC DNA]</scope>
    <source>
        <strain evidence="7">DSM 44151</strain>
    </source>
</reference>
<dbReference type="GeneID" id="43278704"/>
<protein>
    <submittedName>
        <fullName evidence="6">ATP dependent DNA ligase domain-containing protein</fullName>
    </submittedName>
</protein>
<gene>
    <name evidence="6" type="ORF">GA0070603_2049</name>
</gene>
<dbReference type="PANTHER" id="PTHR45674">
    <property type="entry name" value="DNA LIGASE 1/3 FAMILY MEMBER"/>
    <property type="match status" value="1"/>
</dbReference>
<evidence type="ECO:0000313" key="6">
    <source>
        <dbReference type="EMBL" id="SCL55667.1"/>
    </source>
</evidence>
<dbReference type="GO" id="GO:0006310">
    <property type="term" value="P:DNA recombination"/>
    <property type="evidence" value="ECO:0007669"/>
    <property type="project" value="InterPro"/>
</dbReference>
<dbReference type="Gene3D" id="2.40.50.140">
    <property type="entry name" value="Nucleic acid-binding proteins"/>
    <property type="match status" value="1"/>
</dbReference>
<dbReference type="InterPro" id="IPR050191">
    <property type="entry name" value="ATP-dep_DNA_ligase"/>
</dbReference>
<evidence type="ECO:0000259" key="5">
    <source>
        <dbReference type="PROSITE" id="PS50160"/>
    </source>
</evidence>
<dbReference type="InterPro" id="IPR044119">
    <property type="entry name" value="Adenylation_LigC-like"/>
</dbReference>
<dbReference type="GO" id="GO:0006281">
    <property type="term" value="P:DNA repair"/>
    <property type="evidence" value="ECO:0007669"/>
    <property type="project" value="InterPro"/>
</dbReference>
<dbReference type="PANTHER" id="PTHR45674:SF4">
    <property type="entry name" value="DNA LIGASE 1"/>
    <property type="match status" value="1"/>
</dbReference>
<feature type="region of interest" description="Disordered" evidence="4">
    <location>
        <begin position="323"/>
        <end position="351"/>
    </location>
</feature>
<dbReference type="SUPFAM" id="SSF56091">
    <property type="entry name" value="DNA ligase/mRNA capping enzyme, catalytic domain"/>
    <property type="match status" value="1"/>
</dbReference>
<feature type="compositionally biased region" description="Gly residues" evidence="4">
    <location>
        <begin position="328"/>
        <end position="345"/>
    </location>
</feature>
<dbReference type="EMBL" id="FMIB01000002">
    <property type="protein sequence ID" value="SCL55667.1"/>
    <property type="molecule type" value="Genomic_DNA"/>
</dbReference>
<evidence type="ECO:0000313" key="7">
    <source>
        <dbReference type="Proteomes" id="UP000198605"/>
    </source>
</evidence>
<dbReference type="Pfam" id="PF01068">
    <property type="entry name" value="DNA_ligase_A_M"/>
    <property type="match status" value="1"/>
</dbReference>
<dbReference type="Gene3D" id="3.30.470.30">
    <property type="entry name" value="DNA ligase/mRNA capping enzyme"/>
    <property type="match status" value="1"/>
</dbReference>
<feature type="domain" description="ATP-dependent DNA ligase family profile" evidence="5">
    <location>
        <begin position="102"/>
        <end position="233"/>
    </location>
</feature>
<comment type="catalytic activity">
    <reaction evidence="3">
        <text>ATP + (deoxyribonucleotide)n-3'-hydroxyl + 5'-phospho-(deoxyribonucleotide)m = (deoxyribonucleotide)n+m + AMP + diphosphate.</text>
        <dbReference type="EC" id="6.5.1.1"/>
    </reaction>
</comment>
<dbReference type="GO" id="GO:0005524">
    <property type="term" value="F:ATP binding"/>
    <property type="evidence" value="ECO:0007669"/>
    <property type="project" value="InterPro"/>
</dbReference>
<sequence length="351" mass="38219">MLRPPLTPMLAAPVAELPTGPDLAYEPKWDGWRTLAFRDAAGVRLQSRAGRDLTGYFPDVTATLRFLPAGTVLDGELIVWAEGRTDFALLQRRVTAGRGLAALAEQHPAHFVAFDLLSGPGGEPLLDLPLTGRRDRLARLLDGAPPGLVLCPQTGDLSEAREWLRTWTEAGVEGIVVKRRDGRYEPGRRGWQKVRAHRTVETLVGGVTGPVTDPDTLLVGRCDDRGRLRYLGRTHPLHRRQRRELAGLLRPAAAQGHPWPEPLPGGWTGQLNPAPPLPYTPVRHDLVVEVEADTAYEHGRWRHRVRHLRPRLDLAADDLPVLTDGPEALGGDGAAGGTGGVGTGRPGRRTG</sequence>
<dbReference type="InterPro" id="IPR012310">
    <property type="entry name" value="DNA_ligase_ATP-dep_cent"/>
</dbReference>
<dbReference type="InterPro" id="IPR012340">
    <property type="entry name" value="NA-bd_OB-fold"/>
</dbReference>
<dbReference type="STRING" id="47854.GA0070603_2049"/>
<proteinExistence type="inferred from homology"/>
<keyword evidence="2 6" id="KW-0436">Ligase</keyword>
<accession>A0A1C6UNR3</accession>
<dbReference type="PROSITE" id="PS50160">
    <property type="entry name" value="DNA_LIGASE_A3"/>
    <property type="match status" value="1"/>
</dbReference>
<evidence type="ECO:0000256" key="3">
    <source>
        <dbReference type="ARBA" id="ARBA00034003"/>
    </source>
</evidence>
<name>A0A1C6UNR3_9ACTN</name>
<evidence type="ECO:0000256" key="2">
    <source>
        <dbReference type="ARBA" id="ARBA00022598"/>
    </source>
</evidence>